<evidence type="ECO:0000256" key="1">
    <source>
        <dbReference type="ARBA" id="ARBA00022490"/>
    </source>
</evidence>
<proteinExistence type="inferred from homology"/>
<comment type="subunit">
    <text evidence="4">Component of the eukaryotic translation initiation factor 3 (eIF-3) complex.</text>
</comment>
<comment type="similarity">
    <text evidence="4">Belongs to the eIF-3 subunit L family.</text>
</comment>
<dbReference type="GO" id="GO:0033290">
    <property type="term" value="C:eukaryotic 48S preinitiation complex"/>
    <property type="evidence" value="ECO:0007669"/>
    <property type="project" value="UniProtKB-UniRule"/>
</dbReference>
<evidence type="ECO:0000313" key="7">
    <source>
        <dbReference type="Proteomes" id="UP000530660"/>
    </source>
</evidence>
<keyword evidence="1 4" id="KW-0963">Cytoplasm</keyword>
<dbReference type="Proteomes" id="UP000530660">
    <property type="component" value="Unassembled WGS sequence"/>
</dbReference>
<feature type="compositionally biased region" description="Acidic residues" evidence="5">
    <location>
        <begin position="276"/>
        <end position="305"/>
    </location>
</feature>
<accession>A0A7J7IFZ1</accession>
<dbReference type="OrthoDB" id="15082at2759"/>
<dbReference type="GO" id="GO:0003743">
    <property type="term" value="F:translation initiation factor activity"/>
    <property type="evidence" value="ECO:0007669"/>
    <property type="project" value="UniProtKB-UniRule"/>
</dbReference>
<comment type="caution">
    <text evidence="6">The sequence shown here is derived from an EMBL/GenBank/DDBJ whole genome shotgun (WGS) entry which is preliminary data.</text>
</comment>
<dbReference type="PANTHER" id="PTHR13242">
    <property type="entry name" value="EUKARYOTIC TRANSLATION INITIATION FACTOR 3"/>
    <property type="match status" value="1"/>
</dbReference>
<comment type="subcellular location">
    <subcellularLocation>
        <location evidence="4">Cytoplasm</location>
    </subcellularLocation>
</comment>
<dbReference type="PANTHER" id="PTHR13242:SF0">
    <property type="entry name" value="EUKARYOTIC TRANSLATION INITIATION FACTOR 3 SUBUNIT L"/>
    <property type="match status" value="1"/>
</dbReference>
<protein>
    <recommendedName>
        <fullName evidence="4">Eukaryotic translation initiation factor 3 subunit L</fullName>
        <shortName evidence="4">eIF3l</shortName>
    </recommendedName>
</protein>
<feature type="region of interest" description="Disordered" evidence="5">
    <location>
        <begin position="218"/>
        <end position="309"/>
    </location>
</feature>
<dbReference type="InterPro" id="IPR019382">
    <property type="entry name" value="eIF3l"/>
</dbReference>
<gene>
    <name evidence="6" type="primary">EIF3L</name>
    <name evidence="6" type="ORF">F1559_000917</name>
</gene>
<keyword evidence="2 4" id="KW-0396">Initiation factor</keyword>
<evidence type="ECO:0000313" key="6">
    <source>
        <dbReference type="EMBL" id="KAF6001427.1"/>
    </source>
</evidence>
<dbReference type="GO" id="GO:0001732">
    <property type="term" value="P:formation of cytoplasmic translation initiation complex"/>
    <property type="evidence" value="ECO:0007669"/>
    <property type="project" value="UniProtKB-UniRule"/>
</dbReference>
<evidence type="ECO:0000256" key="5">
    <source>
        <dbReference type="SAM" id="MobiDB-lite"/>
    </source>
</evidence>
<dbReference type="Pfam" id="PF10255">
    <property type="entry name" value="Paf67"/>
    <property type="match status" value="3"/>
</dbReference>
<dbReference type="EMBL" id="VWRR01000014">
    <property type="protein sequence ID" value="KAF6001427.1"/>
    <property type="molecule type" value="Genomic_DNA"/>
</dbReference>
<dbReference type="GO" id="GO:0016282">
    <property type="term" value="C:eukaryotic 43S preinitiation complex"/>
    <property type="evidence" value="ECO:0007669"/>
    <property type="project" value="UniProtKB-UniRule"/>
</dbReference>
<reference evidence="6 7" key="1">
    <citation type="journal article" date="2020" name="J. Phycol.">
        <title>Comparative genome analysis reveals Cyanidiococcus gen. nov., a new extremophilic red algal genus sister to Cyanidioschyzon (Cyanidioschyzonaceae, Rhodophyta).</title>
        <authorList>
            <person name="Liu S.-L."/>
            <person name="Chiang Y.-R."/>
            <person name="Yoon H.S."/>
            <person name="Fu H.-Y."/>
        </authorList>
    </citation>
    <scope>NUCLEOTIDE SEQUENCE [LARGE SCALE GENOMIC DNA]</scope>
    <source>
        <strain evidence="6 7">THAL066</strain>
    </source>
</reference>
<keyword evidence="3 4" id="KW-0648">Protein biosynthesis</keyword>
<name>A0A7J7IFZ1_9RHOD</name>
<dbReference type="GO" id="GO:0005852">
    <property type="term" value="C:eukaryotic translation initiation factor 3 complex"/>
    <property type="evidence" value="ECO:0007669"/>
    <property type="project" value="UniProtKB-UniRule"/>
</dbReference>
<dbReference type="AlphaFoldDB" id="A0A7J7IFZ1"/>
<evidence type="ECO:0000256" key="4">
    <source>
        <dbReference type="HAMAP-Rule" id="MF_03011"/>
    </source>
</evidence>
<organism evidence="6 7">
    <name type="scientific">Cyanidiococcus yangmingshanensis</name>
    <dbReference type="NCBI Taxonomy" id="2690220"/>
    <lineage>
        <taxon>Eukaryota</taxon>
        <taxon>Rhodophyta</taxon>
        <taxon>Bangiophyceae</taxon>
        <taxon>Cyanidiales</taxon>
        <taxon>Cyanidiaceae</taxon>
        <taxon>Cyanidiococcus</taxon>
    </lineage>
</organism>
<comment type="function">
    <text evidence="4">Component of the eukaryotic translation initiation factor 3 (eIF-3) complex, which is involved in protein synthesis of a specialized repertoire of mRNAs and, together with other initiation factors, stimulates binding of mRNA and methionyl-tRNAi to the 40S ribosome. The eIF-3 complex specifically targets and initiates translation of a subset of mRNAs involved in cell proliferation.</text>
</comment>
<evidence type="ECO:0000256" key="3">
    <source>
        <dbReference type="ARBA" id="ARBA00022917"/>
    </source>
</evidence>
<dbReference type="HAMAP" id="MF_03011">
    <property type="entry name" value="eIF3l"/>
    <property type="match status" value="1"/>
</dbReference>
<evidence type="ECO:0000256" key="2">
    <source>
        <dbReference type="ARBA" id="ARBA00022540"/>
    </source>
</evidence>
<sequence>MITMVESATNTVDYSVPDQVAQYILNFYGKFIEGDSVAVHGLYESGFTRIAERFYKSSVLPSAPTVRSLLTSSEAVARERHASGEVDAAESAQLRSWTNLDLFVLLYQELGFRHVHTRLHPTPVQRTESWMNYLAIFDHFLHGHLRDVALPPSWLWDLIDEFLYQFEEYHQYRARGHDGRSGDDAVELDTDSAWNVRTTLEVLHALVEKSGVVDWLRGSMSRPRSGEGASPSPADASAIRPPASTANDALTTEPVLPTAEHAFGKTNGIEGTVGNDNDDENALEDDDDDDDENDDESAADIDENSPVDAQTRQLAVHSLVYRYLGYFAMIGLLRLQSATGDFCMALSSLEPPSLFEIESGGGLANTFQQNVRNTLSSVGGSGEMTSVGSGAVPAPDLSLRLHTHVTACHVALYYYIGFSALMLRRYDDAIRSLQPTILHITRTRHIHTRSFQYEHVNKRIDQMLAILALAQCLGQNRLDDSMNNWLREKLGDRITRIRQGDLNAFEELYNHACPKFASPSIATTCREEFLRHVAQSESGLPAQLSSYLRIYRTIDVQKLAQYMELGDDSDQGSEQVLAALLCLKYRALLKQRAIAATASVAPSLMPAVDGEFINTNDMEFLVDDIGMVDVLETRTGKRPEEYFLRNISRLGEQVSLYRRVQRERLVAAAASFAQREQARLQREMQQRRAREEEERFESERIARAQHVAEASAMLAARPRSLTERLSSVDRGL</sequence>
<keyword evidence="7" id="KW-1185">Reference proteome</keyword>